<proteinExistence type="predicted"/>
<evidence type="ECO:0000313" key="3">
    <source>
        <dbReference type="Proteomes" id="UP000274920"/>
    </source>
</evidence>
<organism evidence="2 3">
    <name type="scientific">Schaedlerella arabinosiphila</name>
    <dbReference type="NCBI Taxonomy" id="2044587"/>
    <lineage>
        <taxon>Bacteria</taxon>
        <taxon>Bacillati</taxon>
        <taxon>Bacillota</taxon>
        <taxon>Clostridia</taxon>
        <taxon>Lachnospirales</taxon>
        <taxon>Lachnospiraceae</taxon>
        <taxon>Schaedlerella</taxon>
    </lineage>
</organism>
<comment type="caution">
    <text evidence="2">The sequence shown here is derived from an EMBL/GenBank/DDBJ whole genome shotgun (WGS) entry which is preliminary data.</text>
</comment>
<evidence type="ECO:0000256" key="1">
    <source>
        <dbReference type="SAM" id="Coils"/>
    </source>
</evidence>
<feature type="coiled-coil region" evidence="1">
    <location>
        <begin position="231"/>
        <end position="258"/>
    </location>
</feature>
<protein>
    <submittedName>
        <fullName evidence="2">Uncharacterized protein</fullName>
    </submittedName>
</protein>
<keyword evidence="3" id="KW-1185">Reference proteome</keyword>
<keyword evidence="1" id="KW-0175">Coiled coil</keyword>
<reference evidence="2" key="1">
    <citation type="submission" date="2018-10" db="EMBL/GenBank/DDBJ databases">
        <title>Schaedlerella arabinophila gen. nov. sp. nov., isolated from the mouse intestinal tract and comparative analysis with the genome of the closely related altered Schaedler flora strain ASF502.</title>
        <authorList>
            <person name="Miyake S."/>
            <person name="Soh M."/>
            <person name="Seedorf H."/>
        </authorList>
    </citation>
    <scope>NUCLEOTIDE SEQUENCE [LARGE SCALE GENOMIC DNA]</scope>
    <source>
        <strain evidence="2">DSM 106076</strain>
    </source>
</reference>
<evidence type="ECO:0000313" key="2">
    <source>
        <dbReference type="EMBL" id="RRK32252.1"/>
    </source>
</evidence>
<gene>
    <name evidence="2" type="ORF">EBB54_13430</name>
</gene>
<sequence>MVKMMDAYLEYAKSKGVSFRTDTENNQQKSSTESIVTGQVVEKQKEPEWDLDGIIDKETFMNFDFPYRYEHESNTKGSRVSLLCTEAMLKVGINPTNVDDFLMSSSKIKKYASLGAALDGEKWESYYRNRLEEERKSGLRYMLKWMGLYSTIYHEYIILKKEANKVILENIIIGEDVIRAIINLIDEEQKAGFGRLDQFVIELIEEQGEQNTKEIDNMRNLLDIMNRHLSNKLTLQDIANLKENVKDWEKDIERLSEMLNNLPDLDLKQAVLDK</sequence>
<dbReference type="AlphaFoldDB" id="A0A3R8LYY0"/>
<dbReference type="EMBL" id="RHJS01000002">
    <property type="protein sequence ID" value="RRK32252.1"/>
    <property type="molecule type" value="Genomic_DNA"/>
</dbReference>
<name>A0A3R8LYY0_9FIRM</name>
<dbReference type="RefSeq" id="WP_125127747.1">
    <property type="nucleotide sequence ID" value="NZ_RHJS01000002.1"/>
</dbReference>
<accession>A0A3R8LYY0</accession>
<dbReference type="Proteomes" id="UP000274920">
    <property type="component" value="Unassembled WGS sequence"/>
</dbReference>